<protein>
    <submittedName>
        <fullName evidence="2">Uncharacterized protein</fullName>
    </submittedName>
</protein>
<evidence type="ECO:0000313" key="2">
    <source>
        <dbReference type="EMBL" id="CAH3033742.1"/>
    </source>
</evidence>
<feature type="region of interest" description="Disordered" evidence="1">
    <location>
        <begin position="47"/>
        <end position="74"/>
    </location>
</feature>
<feature type="compositionally biased region" description="Low complexity" evidence="1">
    <location>
        <begin position="51"/>
        <end position="60"/>
    </location>
</feature>
<keyword evidence="3" id="KW-1185">Reference proteome</keyword>
<dbReference type="EMBL" id="CALNXK010000002">
    <property type="protein sequence ID" value="CAH3033742.1"/>
    <property type="molecule type" value="Genomic_DNA"/>
</dbReference>
<comment type="caution">
    <text evidence="2">The sequence shown here is derived from an EMBL/GenBank/DDBJ whole genome shotgun (WGS) entry which is preliminary data.</text>
</comment>
<organism evidence="2 3">
    <name type="scientific">Porites lobata</name>
    <dbReference type="NCBI Taxonomy" id="104759"/>
    <lineage>
        <taxon>Eukaryota</taxon>
        <taxon>Metazoa</taxon>
        <taxon>Cnidaria</taxon>
        <taxon>Anthozoa</taxon>
        <taxon>Hexacorallia</taxon>
        <taxon>Scleractinia</taxon>
        <taxon>Fungiina</taxon>
        <taxon>Poritidae</taxon>
        <taxon>Porites</taxon>
    </lineage>
</organism>
<sequence>METQQILSPFTVTYLKSGIHAVAKMRALCNQLSSLMLVALEQQLQNQNGPSASASDSSSANPGQMTVKVPRERKLGKFAGSRDDRILEEWIGDATRAIAGQTDADGMDFLPYHLDSVAKEEVRLHPAEKRAIPATVFKVPRDCFSEGLTNTQASWKFFKKRQRDYESVSADLPKVISELVVGQKILAKQIQCQQAALERQQQAIFQLSMGSQQW</sequence>
<name>A0ABN8MTI0_9CNID</name>
<evidence type="ECO:0000313" key="3">
    <source>
        <dbReference type="Proteomes" id="UP001159405"/>
    </source>
</evidence>
<accession>A0ABN8MTI0</accession>
<reference evidence="2 3" key="1">
    <citation type="submission" date="2022-05" db="EMBL/GenBank/DDBJ databases">
        <authorList>
            <consortium name="Genoscope - CEA"/>
            <person name="William W."/>
        </authorList>
    </citation>
    <scope>NUCLEOTIDE SEQUENCE [LARGE SCALE GENOMIC DNA]</scope>
</reference>
<proteinExistence type="predicted"/>
<dbReference type="Proteomes" id="UP001159405">
    <property type="component" value="Unassembled WGS sequence"/>
</dbReference>
<evidence type="ECO:0000256" key="1">
    <source>
        <dbReference type="SAM" id="MobiDB-lite"/>
    </source>
</evidence>
<gene>
    <name evidence="2" type="ORF">PLOB_00016044</name>
</gene>